<feature type="domain" description="HTH myb-type" evidence="9">
    <location>
        <begin position="133"/>
        <end position="183"/>
    </location>
</feature>
<evidence type="ECO:0000256" key="2">
    <source>
        <dbReference type="ARBA" id="ARBA00023015"/>
    </source>
</evidence>
<evidence type="ECO:0000256" key="5">
    <source>
        <dbReference type="ARBA" id="ARBA00023242"/>
    </source>
</evidence>
<accession>A0AAV8A9Y9</accession>
<feature type="compositionally biased region" description="Basic and acidic residues" evidence="6">
    <location>
        <begin position="395"/>
        <end position="410"/>
    </location>
</feature>
<evidence type="ECO:0000256" key="3">
    <source>
        <dbReference type="ARBA" id="ARBA00023125"/>
    </source>
</evidence>
<feature type="region of interest" description="Disordered" evidence="6">
    <location>
        <begin position="265"/>
        <end position="348"/>
    </location>
</feature>
<keyword evidence="4" id="KW-0804">Transcription</keyword>
<feature type="compositionally biased region" description="Basic residues" evidence="6">
    <location>
        <begin position="312"/>
        <end position="328"/>
    </location>
</feature>
<feature type="domain" description="SANT" evidence="8">
    <location>
        <begin position="81"/>
        <end position="122"/>
    </location>
</feature>
<feature type="region of interest" description="Disordered" evidence="6">
    <location>
        <begin position="189"/>
        <end position="247"/>
    </location>
</feature>
<feature type="domain" description="Myb-like" evidence="7">
    <location>
        <begin position="26"/>
        <end position="77"/>
    </location>
</feature>
<evidence type="ECO:0000313" key="10">
    <source>
        <dbReference type="EMBL" id="KAJ3451111.1"/>
    </source>
</evidence>
<feature type="compositionally biased region" description="Basic residues" evidence="6">
    <location>
        <begin position="1"/>
        <end position="29"/>
    </location>
</feature>
<protein>
    <submittedName>
        <fullName evidence="10">Transcriptional activator myb</fullName>
    </submittedName>
</protein>
<dbReference type="InterPro" id="IPR001005">
    <property type="entry name" value="SANT/Myb"/>
</dbReference>
<dbReference type="Pfam" id="PF13921">
    <property type="entry name" value="Myb_DNA-bind_6"/>
    <property type="match status" value="1"/>
</dbReference>
<feature type="region of interest" description="Disordered" evidence="6">
    <location>
        <begin position="362"/>
        <end position="414"/>
    </location>
</feature>
<dbReference type="GO" id="GO:0019185">
    <property type="term" value="C:snRNA-activating protein complex"/>
    <property type="evidence" value="ECO:0007669"/>
    <property type="project" value="TreeGrafter"/>
</dbReference>
<dbReference type="GO" id="GO:0042795">
    <property type="term" value="P:snRNA transcription by RNA polymerase II"/>
    <property type="evidence" value="ECO:0007669"/>
    <property type="project" value="TreeGrafter"/>
</dbReference>
<reference evidence="10" key="1">
    <citation type="submission" date="2022-08" db="EMBL/GenBank/DDBJ databases">
        <title>Novel sulphate-reducing endosymbionts in the free-living metamonad Anaeramoeba.</title>
        <authorList>
            <person name="Jerlstrom-Hultqvist J."/>
            <person name="Cepicka I."/>
            <person name="Gallot-Lavallee L."/>
            <person name="Salas-Leiva D."/>
            <person name="Curtis B.A."/>
            <person name="Zahonova K."/>
            <person name="Pipaliya S."/>
            <person name="Dacks J."/>
            <person name="Roger A.J."/>
        </authorList>
    </citation>
    <scope>NUCLEOTIDE SEQUENCE</scope>
    <source>
        <strain evidence="10">Busselton2</strain>
    </source>
</reference>
<feature type="compositionally biased region" description="Polar residues" evidence="6">
    <location>
        <begin position="194"/>
        <end position="220"/>
    </location>
</feature>
<keyword evidence="3" id="KW-0238">DNA-binding</keyword>
<dbReference type="SUPFAM" id="SSF46689">
    <property type="entry name" value="Homeodomain-like"/>
    <property type="match status" value="2"/>
</dbReference>
<evidence type="ECO:0000259" key="8">
    <source>
        <dbReference type="PROSITE" id="PS51293"/>
    </source>
</evidence>
<keyword evidence="2" id="KW-0805">Transcription regulation</keyword>
<comment type="caution">
    <text evidence="10">The sequence shown here is derived from an EMBL/GenBank/DDBJ whole genome shotgun (WGS) entry which is preliminary data.</text>
</comment>
<dbReference type="PANTHER" id="PTHR46621:SF1">
    <property type="entry name" value="SNRNA-ACTIVATING PROTEIN COMPLEX SUBUNIT 4"/>
    <property type="match status" value="1"/>
</dbReference>
<dbReference type="InterPro" id="IPR017884">
    <property type="entry name" value="SANT_dom"/>
</dbReference>
<dbReference type="Pfam" id="PF00249">
    <property type="entry name" value="Myb_DNA-binding"/>
    <property type="match status" value="1"/>
</dbReference>
<dbReference type="Gene3D" id="1.10.10.60">
    <property type="entry name" value="Homeodomain-like"/>
    <property type="match status" value="3"/>
</dbReference>
<feature type="domain" description="HTH myb-type" evidence="9">
    <location>
        <begin position="26"/>
        <end position="77"/>
    </location>
</feature>
<dbReference type="GO" id="GO:0001006">
    <property type="term" value="F:RNA polymerase III type 3 promoter sequence-specific DNA binding"/>
    <property type="evidence" value="ECO:0007669"/>
    <property type="project" value="TreeGrafter"/>
</dbReference>
<evidence type="ECO:0000256" key="1">
    <source>
        <dbReference type="ARBA" id="ARBA00022737"/>
    </source>
</evidence>
<feature type="compositionally biased region" description="Basic residues" evidence="6">
    <location>
        <begin position="272"/>
        <end position="285"/>
    </location>
</feature>
<feature type="domain" description="Myb-like" evidence="7">
    <location>
        <begin position="129"/>
        <end position="179"/>
    </location>
</feature>
<keyword evidence="5" id="KW-0539">Nucleus</keyword>
<feature type="region of interest" description="Disordered" evidence="6">
    <location>
        <begin position="1"/>
        <end position="35"/>
    </location>
</feature>
<dbReference type="CDD" id="cd00167">
    <property type="entry name" value="SANT"/>
    <property type="match status" value="3"/>
</dbReference>
<dbReference type="GO" id="GO:0042796">
    <property type="term" value="P:snRNA transcription by RNA polymerase III"/>
    <property type="evidence" value="ECO:0007669"/>
    <property type="project" value="TreeGrafter"/>
</dbReference>
<gene>
    <name evidence="10" type="ORF">M0812_05152</name>
</gene>
<dbReference type="FunFam" id="1.10.10.60:FF:000010">
    <property type="entry name" value="Transcriptional activator Myb isoform A"/>
    <property type="match status" value="1"/>
</dbReference>
<feature type="compositionally biased region" description="Basic and acidic residues" evidence="6">
    <location>
        <begin position="362"/>
        <end position="385"/>
    </location>
</feature>
<dbReference type="PROSITE" id="PS51294">
    <property type="entry name" value="HTH_MYB"/>
    <property type="match status" value="3"/>
</dbReference>
<dbReference type="Proteomes" id="UP001146793">
    <property type="component" value="Unassembled WGS sequence"/>
</dbReference>
<dbReference type="PANTHER" id="PTHR46621">
    <property type="entry name" value="SNRNA-ACTIVATING PROTEIN COMPLEX SUBUNIT 4"/>
    <property type="match status" value="1"/>
</dbReference>
<dbReference type="PROSITE" id="PS51293">
    <property type="entry name" value="SANT"/>
    <property type="match status" value="1"/>
</dbReference>
<evidence type="ECO:0000259" key="7">
    <source>
        <dbReference type="PROSITE" id="PS50090"/>
    </source>
</evidence>
<dbReference type="GO" id="GO:0000978">
    <property type="term" value="F:RNA polymerase II cis-regulatory region sequence-specific DNA binding"/>
    <property type="evidence" value="ECO:0007669"/>
    <property type="project" value="TreeGrafter"/>
</dbReference>
<name>A0AAV8A9Y9_9EUKA</name>
<dbReference type="SMART" id="SM00717">
    <property type="entry name" value="SANT"/>
    <property type="match status" value="3"/>
</dbReference>
<proteinExistence type="predicted"/>
<dbReference type="InterPro" id="IPR017930">
    <property type="entry name" value="Myb_dom"/>
</dbReference>
<dbReference type="InterPro" id="IPR051575">
    <property type="entry name" value="Myb-like_DNA-bd"/>
</dbReference>
<organism evidence="10 11">
    <name type="scientific">Anaeramoeba flamelloides</name>
    <dbReference type="NCBI Taxonomy" id="1746091"/>
    <lineage>
        <taxon>Eukaryota</taxon>
        <taxon>Metamonada</taxon>
        <taxon>Anaeramoebidae</taxon>
        <taxon>Anaeramoeba</taxon>
    </lineage>
</organism>
<feature type="compositionally biased region" description="Basic and acidic residues" evidence="6">
    <location>
        <begin position="221"/>
        <end position="232"/>
    </location>
</feature>
<evidence type="ECO:0000256" key="4">
    <source>
        <dbReference type="ARBA" id="ARBA00023163"/>
    </source>
</evidence>
<dbReference type="InterPro" id="IPR009057">
    <property type="entry name" value="Homeodomain-like_sf"/>
</dbReference>
<feature type="domain" description="HTH myb-type" evidence="9">
    <location>
        <begin position="78"/>
        <end position="132"/>
    </location>
</feature>
<dbReference type="AlphaFoldDB" id="A0AAV8A9Y9"/>
<evidence type="ECO:0000313" key="11">
    <source>
        <dbReference type="Proteomes" id="UP001146793"/>
    </source>
</evidence>
<dbReference type="PROSITE" id="PS50090">
    <property type="entry name" value="MYB_LIKE"/>
    <property type="match status" value="3"/>
</dbReference>
<sequence>MENQKKKPQPKPKRKKKAKKKKFANRKQLKNSIWSEHEDNKLEEIVKQYKGKNWSCVASYFKNKDATQCLHRWQKVLNPKVKKGRWSKEEDQKFNKYFKKYGENWSTIAKKMRHRTSKQCRERWKNVLDPNLQKTPWTIEEDKIILEKYEELGPKWSKIKKFLTGRSDNQIKNHFNCKLKKINKNLEKDYNPKSKFNNQIISKSSRTKKLWNNQSKNSNQKLDEKQNKKNTEKVQFPKRILRSSRFTQSGNKKIPFIQIMEVKLSNPTTTQKQKKKQKQKQKHKSNSQINEKKKQNSVLKRKSQNNTQKQKFINKQKRINTPRRKRVKVLNQKNSSGSFQPPKKIKKLHFFSNEEKKILILGKEKEDENLNENKNKQEKKQEQKQEQGQGQGQGQEREKKKENEKAKNKENINQNKMIFDSKEKTNDHNLIFKMYSPIQNSFEFDESLPIIDYSNIYNLTPYKKDPDSDFNDNCKIKQEFLSPFFKRKIQYDQNNKTNFALYKKNTSSDTLNPNTENCFDDGNVYNFDNFALSNLTNENEMSPKIIFSPFRIQTPSPKKSHQKIQKILFGSIKNTVQNPNSPNNNNHFENCFNNNFENQDNSEFTLNF</sequence>
<evidence type="ECO:0000259" key="9">
    <source>
        <dbReference type="PROSITE" id="PS51294"/>
    </source>
</evidence>
<evidence type="ECO:0000256" key="6">
    <source>
        <dbReference type="SAM" id="MobiDB-lite"/>
    </source>
</evidence>
<keyword evidence="1" id="KW-0677">Repeat</keyword>
<dbReference type="EMBL" id="JANTQA010000011">
    <property type="protein sequence ID" value="KAJ3451111.1"/>
    <property type="molecule type" value="Genomic_DNA"/>
</dbReference>
<feature type="domain" description="Myb-like" evidence="7">
    <location>
        <begin position="78"/>
        <end position="128"/>
    </location>
</feature>